<keyword evidence="1" id="KW-0812">Transmembrane</keyword>
<dbReference type="Proteomes" id="UP000515679">
    <property type="component" value="Chromosome"/>
</dbReference>
<keyword evidence="3" id="KW-1185">Reference proteome</keyword>
<feature type="transmembrane region" description="Helical" evidence="1">
    <location>
        <begin position="173"/>
        <end position="194"/>
    </location>
</feature>
<feature type="transmembrane region" description="Helical" evidence="1">
    <location>
        <begin position="108"/>
        <end position="129"/>
    </location>
</feature>
<feature type="transmembrane region" description="Helical" evidence="1">
    <location>
        <begin position="56"/>
        <end position="73"/>
    </location>
</feature>
<dbReference type="RefSeq" id="WP_182300594.1">
    <property type="nucleotide sequence ID" value="NZ_CP041969.1"/>
</dbReference>
<evidence type="ECO:0000256" key="1">
    <source>
        <dbReference type="SAM" id="Phobius"/>
    </source>
</evidence>
<dbReference type="AlphaFoldDB" id="A0A7G5C574"/>
<dbReference type="EMBL" id="CP041969">
    <property type="protein sequence ID" value="QMV44358.1"/>
    <property type="molecule type" value="Genomic_DNA"/>
</dbReference>
<sequence length="209" mass="22795">MPPAYGAAFLWLMTTILWWSGWREEASEGIPHWAVGAFLAVWPFAWLGNIAVTPNFAVNGAWIWTFLAGALLARRTHAPRRWTAISAGLLVGSIYVLVSRLAHYPAGFSHFLDPWGAALIVGLLTALIVRSVSEQVLAISTALYVSMGIYAYLQTTSGAIFEGKASEWMAGWWIAVLSSRFASLTVRALADLAGKRTFKVGGKRGDQHS</sequence>
<reference evidence="2 3" key="1">
    <citation type="submission" date="2019-07" db="EMBL/GenBank/DDBJ databases">
        <authorList>
            <person name="Kim J.K."/>
            <person name="Cheong H.-M."/>
            <person name="Choi Y."/>
            <person name="Hwang K.J."/>
            <person name="Lee S."/>
            <person name="Choi C."/>
        </authorList>
    </citation>
    <scope>NUCLEOTIDE SEQUENCE [LARGE SCALE GENOMIC DNA]</scope>
    <source>
        <strain evidence="2 3">KS 22</strain>
    </source>
</reference>
<keyword evidence="1" id="KW-1133">Transmembrane helix</keyword>
<feature type="transmembrane region" description="Helical" evidence="1">
    <location>
        <begin position="29"/>
        <end position="50"/>
    </location>
</feature>
<feature type="transmembrane region" description="Helical" evidence="1">
    <location>
        <begin position="82"/>
        <end position="102"/>
    </location>
</feature>
<proteinExistence type="predicted"/>
<evidence type="ECO:0000313" key="2">
    <source>
        <dbReference type="EMBL" id="QMV44358.1"/>
    </source>
</evidence>
<dbReference type="KEGG" id="cchl:FPL14_26715"/>
<keyword evidence="1" id="KW-0472">Membrane</keyword>
<gene>
    <name evidence="2" type="ORF">FPL14_26715</name>
</gene>
<accession>A0A7G5C574</accession>
<feature type="transmembrane region" description="Helical" evidence="1">
    <location>
        <begin position="136"/>
        <end position="153"/>
    </location>
</feature>
<protein>
    <submittedName>
        <fullName evidence="2">Uncharacterized protein</fullName>
    </submittedName>
</protein>
<feature type="transmembrane region" description="Helical" evidence="1">
    <location>
        <begin position="6"/>
        <end position="22"/>
    </location>
</feature>
<evidence type="ECO:0000313" key="3">
    <source>
        <dbReference type="Proteomes" id="UP000515679"/>
    </source>
</evidence>
<organism evidence="2 3">
    <name type="scientific">Cohnella cholangitidis</name>
    <dbReference type="NCBI Taxonomy" id="2598458"/>
    <lineage>
        <taxon>Bacteria</taxon>
        <taxon>Bacillati</taxon>
        <taxon>Bacillota</taxon>
        <taxon>Bacilli</taxon>
        <taxon>Bacillales</taxon>
        <taxon>Paenibacillaceae</taxon>
        <taxon>Cohnella</taxon>
    </lineage>
</organism>
<name>A0A7G5C574_9BACL</name>